<dbReference type="Gene3D" id="2.40.50.100">
    <property type="match status" value="1"/>
</dbReference>
<accession>A0A2Z6LNK7</accession>
<feature type="compositionally biased region" description="Low complexity" evidence="1">
    <location>
        <begin position="183"/>
        <end position="197"/>
    </location>
</feature>
<name>A0A2Z6LNK7_TRISU</name>
<dbReference type="Pfam" id="PF00364">
    <property type="entry name" value="Biotin_lipoyl"/>
    <property type="match status" value="1"/>
</dbReference>
<dbReference type="SUPFAM" id="SSF51230">
    <property type="entry name" value="Single hybrid motif"/>
    <property type="match status" value="1"/>
</dbReference>
<protein>
    <recommendedName>
        <fullName evidence="2">Lipoyl-binding domain-containing protein</fullName>
    </recommendedName>
</protein>
<evidence type="ECO:0000259" key="2">
    <source>
        <dbReference type="Pfam" id="PF00364"/>
    </source>
</evidence>
<dbReference type="InterPro" id="IPR011053">
    <property type="entry name" value="Single_hybrid_motif"/>
</dbReference>
<feature type="region of interest" description="Disordered" evidence="1">
    <location>
        <begin position="95"/>
        <end position="115"/>
    </location>
</feature>
<dbReference type="Proteomes" id="UP000242715">
    <property type="component" value="Unassembled WGS sequence"/>
</dbReference>
<organism evidence="3 4">
    <name type="scientific">Trifolium subterraneum</name>
    <name type="common">Subterranean clover</name>
    <dbReference type="NCBI Taxonomy" id="3900"/>
    <lineage>
        <taxon>Eukaryota</taxon>
        <taxon>Viridiplantae</taxon>
        <taxon>Streptophyta</taxon>
        <taxon>Embryophyta</taxon>
        <taxon>Tracheophyta</taxon>
        <taxon>Spermatophyta</taxon>
        <taxon>Magnoliopsida</taxon>
        <taxon>eudicotyledons</taxon>
        <taxon>Gunneridae</taxon>
        <taxon>Pentapetalae</taxon>
        <taxon>rosids</taxon>
        <taxon>fabids</taxon>
        <taxon>Fabales</taxon>
        <taxon>Fabaceae</taxon>
        <taxon>Papilionoideae</taxon>
        <taxon>50 kb inversion clade</taxon>
        <taxon>NPAAA clade</taxon>
        <taxon>Hologalegina</taxon>
        <taxon>IRL clade</taxon>
        <taxon>Trifolieae</taxon>
        <taxon>Trifolium</taxon>
    </lineage>
</organism>
<gene>
    <name evidence="3" type="ORF">TSUD_170650</name>
</gene>
<feature type="domain" description="Lipoyl-binding" evidence="2">
    <location>
        <begin position="212"/>
        <end position="255"/>
    </location>
</feature>
<dbReference type="OrthoDB" id="196847at2759"/>
<feature type="region of interest" description="Disordered" evidence="1">
    <location>
        <begin position="157"/>
        <end position="210"/>
    </location>
</feature>
<reference evidence="4" key="1">
    <citation type="journal article" date="2017" name="Front. Plant Sci.">
        <title>Climate Clever Clovers: New Paradigm to Reduce the Environmental Footprint of Ruminants by Breeding Low Methanogenic Forages Utilizing Haplotype Variation.</title>
        <authorList>
            <person name="Kaur P."/>
            <person name="Appels R."/>
            <person name="Bayer P.E."/>
            <person name="Keeble-Gagnere G."/>
            <person name="Wang J."/>
            <person name="Hirakawa H."/>
            <person name="Shirasawa K."/>
            <person name="Vercoe P."/>
            <person name="Stefanova K."/>
            <person name="Durmic Z."/>
            <person name="Nichols P."/>
            <person name="Revell C."/>
            <person name="Isobe S.N."/>
            <person name="Edwards D."/>
            <person name="Erskine W."/>
        </authorList>
    </citation>
    <scope>NUCLEOTIDE SEQUENCE [LARGE SCALE GENOMIC DNA]</scope>
    <source>
        <strain evidence="4">cv. Daliak</strain>
    </source>
</reference>
<evidence type="ECO:0000256" key="1">
    <source>
        <dbReference type="SAM" id="MobiDB-lite"/>
    </source>
</evidence>
<sequence>MSSFTTVPCPKCLSFHHLSLMNSQTNSRQNVQMGFNKSQSFGSVSCDFVSTGIQCLERKQSSVWKSQAHPNEAATIENSSNSAPLLVNEPKVASPIEKDNQNGKPSGPSTSIDASSVSTFMNQVSELVKLVDSRDIVELELKQAGYELMIRKKEALPPPPVSQQQFSYPVYHSPQAPPPPPVATSAPASAPPSKAVPALPPPKSSASSHPPFKCPMAGTFYRCPGPGEPPFVGDKVQKGQVVCIIEAMKLMNEIEPWKVAWTQTGTMLVQLSMAMPQALKPCRGRVAMAISSNKATGLQPQH</sequence>
<dbReference type="AlphaFoldDB" id="A0A2Z6LNK7"/>
<evidence type="ECO:0000313" key="3">
    <source>
        <dbReference type="EMBL" id="GAU19839.1"/>
    </source>
</evidence>
<dbReference type="CDD" id="cd06850">
    <property type="entry name" value="biotinyl_domain"/>
    <property type="match status" value="1"/>
</dbReference>
<evidence type="ECO:0000313" key="4">
    <source>
        <dbReference type="Proteomes" id="UP000242715"/>
    </source>
</evidence>
<feature type="compositionally biased region" description="Polar residues" evidence="1">
    <location>
        <begin position="102"/>
        <end position="115"/>
    </location>
</feature>
<keyword evidence="4" id="KW-1185">Reference proteome</keyword>
<proteinExistence type="predicted"/>
<dbReference type="InterPro" id="IPR000089">
    <property type="entry name" value="Biotin_lipoyl"/>
</dbReference>
<dbReference type="EMBL" id="DF973205">
    <property type="protein sequence ID" value="GAU19839.1"/>
    <property type="molecule type" value="Genomic_DNA"/>
</dbReference>